<accession>A0A5R9DRK5</accession>
<gene>
    <name evidence="9 11" type="primary">ligA</name>
    <name evidence="11" type="ORF">FEF34_38120</name>
</gene>
<feature type="binding site" evidence="9">
    <location>
        <position position="416"/>
    </location>
    <ligand>
        <name>Zn(2+)</name>
        <dbReference type="ChEBI" id="CHEBI:29105"/>
    </ligand>
</feature>
<dbReference type="InterPro" id="IPR004150">
    <property type="entry name" value="NAD_DNA_ligase_OB"/>
</dbReference>
<dbReference type="Gene3D" id="1.10.150.20">
    <property type="entry name" value="5' to 3' exonuclease, C-terminal subdomain"/>
    <property type="match status" value="2"/>
</dbReference>
<dbReference type="GO" id="GO:0006260">
    <property type="term" value="P:DNA replication"/>
    <property type="evidence" value="ECO:0007669"/>
    <property type="project" value="UniProtKB-KW"/>
</dbReference>
<feature type="binding site" evidence="9">
    <location>
        <position position="298"/>
    </location>
    <ligand>
        <name>NAD(+)</name>
        <dbReference type="ChEBI" id="CHEBI:57540"/>
    </ligand>
</feature>
<evidence type="ECO:0000259" key="10">
    <source>
        <dbReference type="PROSITE" id="PS50172"/>
    </source>
</evidence>
<dbReference type="SMART" id="SM00292">
    <property type="entry name" value="BRCT"/>
    <property type="match status" value="1"/>
</dbReference>
<dbReference type="RefSeq" id="WP_138058032.1">
    <property type="nucleotide sequence ID" value="NZ_VAWE01000002.1"/>
</dbReference>
<evidence type="ECO:0000256" key="4">
    <source>
        <dbReference type="ARBA" id="ARBA00022763"/>
    </source>
</evidence>
<keyword evidence="3 9" id="KW-0479">Metal-binding</keyword>
<dbReference type="Pfam" id="PF00533">
    <property type="entry name" value="BRCT"/>
    <property type="match status" value="1"/>
</dbReference>
<dbReference type="AlphaFoldDB" id="A0A5R9DRK5"/>
<evidence type="ECO:0000256" key="1">
    <source>
        <dbReference type="ARBA" id="ARBA00022598"/>
    </source>
</evidence>
<feature type="binding site" evidence="9">
    <location>
        <begin position="88"/>
        <end position="89"/>
    </location>
    <ligand>
        <name>NAD(+)</name>
        <dbReference type="ChEBI" id="CHEBI:57540"/>
    </ligand>
</feature>
<keyword evidence="2 9" id="KW-0235">DNA replication</keyword>
<dbReference type="PROSITE" id="PS50172">
    <property type="entry name" value="BRCT"/>
    <property type="match status" value="1"/>
</dbReference>
<evidence type="ECO:0000256" key="8">
    <source>
        <dbReference type="ARBA" id="ARBA00034005"/>
    </source>
</evidence>
<dbReference type="CDD" id="cd17748">
    <property type="entry name" value="BRCT_DNA_ligase_like"/>
    <property type="match status" value="1"/>
</dbReference>
<dbReference type="Pfam" id="PF03120">
    <property type="entry name" value="OB_DNA_ligase"/>
    <property type="match status" value="1"/>
</dbReference>
<dbReference type="Gene3D" id="3.30.470.30">
    <property type="entry name" value="DNA ligase/mRNA capping enzyme"/>
    <property type="match status" value="1"/>
</dbReference>
<dbReference type="Gene3D" id="1.10.287.610">
    <property type="entry name" value="Helix hairpin bin"/>
    <property type="match status" value="1"/>
</dbReference>
<dbReference type="SUPFAM" id="SSF56091">
    <property type="entry name" value="DNA ligase/mRNA capping enzyme, catalytic domain"/>
    <property type="match status" value="1"/>
</dbReference>
<dbReference type="InterPro" id="IPR001679">
    <property type="entry name" value="DNA_ligase"/>
</dbReference>
<comment type="caution">
    <text evidence="11">The sequence shown here is derived from an EMBL/GenBank/DDBJ whole genome shotgun (WGS) entry which is preliminary data.</text>
</comment>
<dbReference type="SUPFAM" id="SSF47781">
    <property type="entry name" value="RuvA domain 2-like"/>
    <property type="match status" value="1"/>
</dbReference>
<keyword evidence="6 9" id="KW-0520">NAD</keyword>
<dbReference type="Pfam" id="PF01653">
    <property type="entry name" value="DNA_ligase_aden"/>
    <property type="match status" value="1"/>
</dbReference>
<keyword evidence="4 9" id="KW-0227">DNA damage</keyword>
<dbReference type="InterPro" id="IPR036420">
    <property type="entry name" value="BRCT_dom_sf"/>
</dbReference>
<feature type="binding site" evidence="9">
    <location>
        <position position="143"/>
    </location>
    <ligand>
        <name>NAD(+)</name>
        <dbReference type="ChEBI" id="CHEBI:57540"/>
    </ligand>
</feature>
<dbReference type="PIRSF" id="PIRSF001604">
    <property type="entry name" value="LigA"/>
    <property type="match status" value="1"/>
</dbReference>
<dbReference type="SUPFAM" id="SSF52113">
    <property type="entry name" value="BRCT domain"/>
    <property type="match status" value="1"/>
</dbReference>
<dbReference type="Gene3D" id="2.40.50.140">
    <property type="entry name" value="Nucleic acid-binding proteins"/>
    <property type="match status" value="1"/>
</dbReference>
<proteinExistence type="inferred from homology"/>
<dbReference type="OrthoDB" id="9759736at2"/>
<feature type="active site" description="N6-AMP-lysine intermediate" evidence="9">
    <location>
        <position position="122"/>
    </location>
</feature>
<feature type="binding site" evidence="9">
    <location>
        <position position="419"/>
    </location>
    <ligand>
        <name>Zn(2+)</name>
        <dbReference type="ChEBI" id="CHEBI:29105"/>
    </ligand>
</feature>
<evidence type="ECO:0000256" key="3">
    <source>
        <dbReference type="ARBA" id="ARBA00022723"/>
    </source>
</evidence>
<evidence type="ECO:0000256" key="5">
    <source>
        <dbReference type="ARBA" id="ARBA00022833"/>
    </source>
</evidence>
<dbReference type="InterPro" id="IPR010994">
    <property type="entry name" value="RuvA_2-like"/>
</dbReference>
<dbReference type="CDD" id="cd00114">
    <property type="entry name" value="LIGANc"/>
    <property type="match status" value="1"/>
</dbReference>
<dbReference type="InterPro" id="IPR041663">
    <property type="entry name" value="DisA/LigA_HHH"/>
</dbReference>
<feature type="binding site" evidence="9">
    <location>
        <position position="120"/>
    </location>
    <ligand>
        <name>NAD(+)</name>
        <dbReference type="ChEBI" id="CHEBI:57540"/>
    </ligand>
</feature>
<keyword evidence="9" id="KW-0460">Magnesium</keyword>
<evidence type="ECO:0000313" key="12">
    <source>
        <dbReference type="Proteomes" id="UP000305921"/>
    </source>
</evidence>
<comment type="similarity">
    <text evidence="9">Belongs to the NAD-dependent DNA ligase family. LigA subfamily.</text>
</comment>
<evidence type="ECO:0000256" key="7">
    <source>
        <dbReference type="ARBA" id="ARBA00023204"/>
    </source>
</evidence>
<dbReference type="SMART" id="SM00532">
    <property type="entry name" value="LIGANc"/>
    <property type="match status" value="1"/>
</dbReference>
<feature type="domain" description="BRCT" evidence="10">
    <location>
        <begin position="601"/>
        <end position="671"/>
    </location>
</feature>
<evidence type="ECO:0000256" key="2">
    <source>
        <dbReference type="ARBA" id="ARBA00022705"/>
    </source>
</evidence>
<dbReference type="EC" id="6.5.1.2" evidence="9"/>
<dbReference type="InterPro" id="IPR013839">
    <property type="entry name" value="DNAligase_adenylation"/>
</dbReference>
<dbReference type="InterPro" id="IPR013840">
    <property type="entry name" value="DNAligase_N"/>
</dbReference>
<keyword evidence="12" id="KW-1185">Reference proteome</keyword>
<comment type="cofactor">
    <cofactor evidence="9">
        <name>Mg(2+)</name>
        <dbReference type="ChEBI" id="CHEBI:18420"/>
    </cofactor>
    <cofactor evidence="9">
        <name>Mn(2+)</name>
        <dbReference type="ChEBI" id="CHEBI:29035"/>
    </cofactor>
</comment>
<dbReference type="EMBL" id="VAWE01000002">
    <property type="protein sequence ID" value="TLQ39220.1"/>
    <property type="molecule type" value="Genomic_DNA"/>
</dbReference>
<dbReference type="GO" id="GO:0006281">
    <property type="term" value="P:DNA repair"/>
    <property type="evidence" value="ECO:0007669"/>
    <property type="project" value="UniProtKB-KW"/>
</dbReference>
<dbReference type="Gene3D" id="3.40.50.10190">
    <property type="entry name" value="BRCT domain"/>
    <property type="match status" value="1"/>
</dbReference>
<evidence type="ECO:0000313" key="11">
    <source>
        <dbReference type="EMBL" id="TLQ39220.1"/>
    </source>
</evidence>
<keyword evidence="7 9" id="KW-0234">DNA repair</keyword>
<organism evidence="11 12">
    <name type="scientific">Streptomyces marianii</name>
    <dbReference type="NCBI Taxonomy" id="1817406"/>
    <lineage>
        <taxon>Bacteria</taxon>
        <taxon>Bacillati</taxon>
        <taxon>Actinomycetota</taxon>
        <taxon>Actinomycetes</taxon>
        <taxon>Kitasatosporales</taxon>
        <taxon>Streptomycetaceae</taxon>
        <taxon>Streptomyces</taxon>
    </lineage>
</organism>
<dbReference type="Proteomes" id="UP000305921">
    <property type="component" value="Unassembled WGS sequence"/>
</dbReference>
<keyword evidence="1 9" id="KW-0436">Ligase</keyword>
<keyword evidence="9" id="KW-0464">Manganese</keyword>
<evidence type="ECO:0000256" key="6">
    <source>
        <dbReference type="ARBA" id="ARBA00023027"/>
    </source>
</evidence>
<keyword evidence="5 9" id="KW-0862">Zinc</keyword>
<comment type="caution">
    <text evidence="9">Lacks conserved residue(s) required for the propagation of feature annotation.</text>
</comment>
<comment type="function">
    <text evidence="9">DNA ligase that catalyzes the formation of phosphodiester linkages between 5'-phosphoryl and 3'-hydroxyl groups in double-stranded DNA using NAD as a coenzyme and as the energy source for the reaction. It is essential for DNA replication and repair of damaged DNA.</text>
</comment>
<dbReference type="InterPro" id="IPR012340">
    <property type="entry name" value="NA-bd_OB-fold"/>
</dbReference>
<dbReference type="InterPro" id="IPR001357">
    <property type="entry name" value="BRCT_dom"/>
</dbReference>
<protein>
    <recommendedName>
        <fullName evidence="9">DNA ligase</fullName>
        <ecNumber evidence="9">6.5.1.2</ecNumber>
    </recommendedName>
    <alternativeName>
        <fullName evidence="9">Polydeoxyribonucleotide synthase [NAD(+)]</fullName>
    </alternativeName>
</protein>
<feature type="binding site" evidence="9">
    <location>
        <position position="177"/>
    </location>
    <ligand>
        <name>NAD(+)</name>
        <dbReference type="ChEBI" id="CHEBI:57540"/>
    </ligand>
</feature>
<dbReference type="SUPFAM" id="SSF50249">
    <property type="entry name" value="Nucleic acid-binding proteins"/>
    <property type="match status" value="1"/>
</dbReference>
<reference evidence="11 12" key="1">
    <citation type="submission" date="2019-05" db="EMBL/GenBank/DDBJ databases">
        <title>Streptomyces marianii sp. nov., a novel marine actinomycete from southern coast of India.</title>
        <authorList>
            <person name="Iniyan A.M."/>
            <person name="Wink J."/>
            <person name="Ramprasad E."/>
            <person name="Ramana C.V."/>
            <person name="Bunk B."/>
            <person name="Sproer C."/>
            <person name="Joseph F.-J.R.S."/>
            <person name="Vincent S.G.P."/>
        </authorList>
    </citation>
    <scope>NUCLEOTIDE SEQUENCE [LARGE SCALE GENOMIC DNA]</scope>
    <source>
        <strain evidence="11 12">ICN19</strain>
    </source>
</reference>
<feature type="binding site" evidence="9">
    <location>
        <position position="322"/>
    </location>
    <ligand>
        <name>NAD(+)</name>
        <dbReference type="ChEBI" id="CHEBI:57540"/>
    </ligand>
</feature>
<dbReference type="GO" id="GO:0003911">
    <property type="term" value="F:DNA ligase (NAD+) activity"/>
    <property type="evidence" value="ECO:0007669"/>
    <property type="project" value="UniProtKB-UniRule"/>
</dbReference>
<dbReference type="GO" id="GO:0046872">
    <property type="term" value="F:metal ion binding"/>
    <property type="evidence" value="ECO:0007669"/>
    <property type="project" value="UniProtKB-KW"/>
</dbReference>
<sequence>MTTAAPATSLTDRAAYNEAVDQALAASAAYYGDGDTTLDDASYDALGRGIAAYEREHPDHKRADSPTGKVGGGVAPVGDVPHTVPMLSLDNVFDATGLEKWGASLARRTGGPVTGGYAVEPKLDGAAIAARYRDGHLVQLVGRGDGTYGEDLSHAIGTIVGLPVQLPVPATVEIRGEVLLTSEQFRTANEIRAAHNAKTFSNPRNGTAGTLRAKDRPYVIATTFFAYGAVGLDEVAFLHGDTHEAVMAQVAALGVQTTSSTEVGLKVCATLGEAQARVEEIQKLRAELPFGIDGVVIKANSFAEQQAAGFATRHPHWAIAYKLAAVEAQTRLLAVEWNVGRTGIIAPRAVLEPVEVDGSTVTYATLHNPAFIRDSGLMINDTVKVWKAGDIIPRIESPVTALRTGAESDIVFPEACPKCGGGIDKSGERWECAGGVNGSCGLLPSLKYAVGRDQLDIEGLGVTYLEALVDKGLVNDLGDLFFLDRDQLAEATGSEKRADSLLAQFDKARKQPLNRVFCALGIVRTGRTLSREIARHFGTMAKIRAADPEALAAVNKLPGANAPKIAAHIAAMGPVIDKLVAAGVNMGEDDGAATAESGSSASSKPLAGEVVVVTGGMHGPLEGRNRNQMNELIENAGGTASSSVSKKTTILVAGEGAGSKLAKAEQLGTKILSEQEFAALIADHLG</sequence>
<comment type="catalytic activity">
    <reaction evidence="8 9">
        <text>NAD(+) + (deoxyribonucleotide)n-3'-hydroxyl + 5'-phospho-(deoxyribonucleotide)m = (deoxyribonucleotide)n+m + AMP + beta-nicotinamide D-nucleotide.</text>
        <dbReference type="EC" id="6.5.1.2"/>
    </reaction>
</comment>
<name>A0A5R9DRK5_9ACTN</name>
<dbReference type="Pfam" id="PF12826">
    <property type="entry name" value="HHH_2"/>
    <property type="match status" value="1"/>
</dbReference>
<evidence type="ECO:0000256" key="9">
    <source>
        <dbReference type="HAMAP-Rule" id="MF_01588"/>
    </source>
</evidence>
<dbReference type="HAMAP" id="MF_01588">
    <property type="entry name" value="DNA_ligase_A"/>
    <property type="match status" value="1"/>
</dbReference>
<dbReference type="NCBIfam" id="NF005932">
    <property type="entry name" value="PRK07956.1"/>
    <property type="match status" value="1"/>
</dbReference>
<dbReference type="NCBIfam" id="TIGR00575">
    <property type="entry name" value="dnlj"/>
    <property type="match status" value="1"/>
</dbReference>
<feature type="binding site" evidence="9">
    <location>
        <begin position="40"/>
        <end position="44"/>
    </location>
    <ligand>
        <name>NAD(+)</name>
        <dbReference type="ChEBI" id="CHEBI:57540"/>
    </ligand>
</feature>